<evidence type="ECO:0000313" key="4">
    <source>
        <dbReference type="EMBL" id="KKZ70834.1"/>
    </source>
</evidence>
<evidence type="ECO:0000259" key="3">
    <source>
        <dbReference type="PROSITE" id="PS50801"/>
    </source>
</evidence>
<dbReference type="InterPro" id="IPR003658">
    <property type="entry name" value="Anti-sigma_ant"/>
</dbReference>
<feature type="domain" description="STAS" evidence="3">
    <location>
        <begin position="21"/>
        <end position="118"/>
    </location>
</feature>
<dbReference type="GO" id="GO:0043856">
    <property type="term" value="F:anti-sigma factor antagonist activity"/>
    <property type="evidence" value="ECO:0007669"/>
    <property type="project" value="InterPro"/>
</dbReference>
<evidence type="ECO:0000256" key="1">
    <source>
        <dbReference type="ARBA" id="ARBA00009013"/>
    </source>
</evidence>
<dbReference type="SUPFAM" id="SSF52091">
    <property type="entry name" value="SpoIIaa-like"/>
    <property type="match status" value="1"/>
</dbReference>
<accession>A0A2P2GH53</accession>
<dbReference type="InterPro" id="IPR002645">
    <property type="entry name" value="STAS_dom"/>
</dbReference>
<dbReference type="NCBIfam" id="TIGR00377">
    <property type="entry name" value="ant_ant_sig"/>
    <property type="match status" value="1"/>
</dbReference>
<dbReference type="InterPro" id="IPR036513">
    <property type="entry name" value="STAS_dom_sf"/>
</dbReference>
<dbReference type="AlphaFoldDB" id="A0A2P2GH53"/>
<comment type="similarity">
    <text evidence="1 2">Belongs to the anti-sigma-factor antagonist family.</text>
</comment>
<proteinExistence type="inferred from homology"/>
<reference evidence="4 5" key="1">
    <citation type="submission" date="2015-05" db="EMBL/GenBank/DDBJ databases">
        <title>Draft Genome assembly of Streptomyces showdoensis.</title>
        <authorList>
            <person name="Thapa K.K."/>
            <person name="Metsa-Ketela M."/>
        </authorList>
    </citation>
    <scope>NUCLEOTIDE SEQUENCE [LARGE SCALE GENOMIC DNA]</scope>
    <source>
        <strain evidence="4 5">ATCC 15227</strain>
    </source>
</reference>
<dbReference type="CDD" id="cd07043">
    <property type="entry name" value="STAS_anti-anti-sigma_factors"/>
    <property type="match status" value="1"/>
</dbReference>
<dbReference type="Pfam" id="PF01740">
    <property type="entry name" value="STAS"/>
    <property type="match status" value="1"/>
</dbReference>
<dbReference type="PANTHER" id="PTHR33495">
    <property type="entry name" value="ANTI-SIGMA FACTOR ANTAGONIST TM_1081-RELATED-RELATED"/>
    <property type="match status" value="1"/>
</dbReference>
<organism evidence="4 5">
    <name type="scientific">Streptomyces showdoensis</name>
    <dbReference type="NCBI Taxonomy" id="68268"/>
    <lineage>
        <taxon>Bacteria</taxon>
        <taxon>Bacillati</taxon>
        <taxon>Actinomycetota</taxon>
        <taxon>Actinomycetes</taxon>
        <taxon>Kitasatosporales</taxon>
        <taxon>Streptomycetaceae</taxon>
        <taxon>Streptomyces</taxon>
    </lineage>
</organism>
<dbReference type="RefSeq" id="WP_046910552.1">
    <property type="nucleotide sequence ID" value="NZ_BAAAXG010000006.1"/>
</dbReference>
<dbReference type="Gene3D" id="3.30.750.24">
    <property type="entry name" value="STAS domain"/>
    <property type="match status" value="1"/>
</dbReference>
<protein>
    <recommendedName>
        <fullName evidence="2">Anti-sigma factor antagonist</fullName>
    </recommendedName>
</protein>
<name>A0A2P2GH53_STREW</name>
<dbReference type="EMBL" id="LAQS01000048">
    <property type="protein sequence ID" value="KKZ70834.1"/>
    <property type="molecule type" value="Genomic_DNA"/>
</dbReference>
<dbReference type="OrthoDB" id="9793697at2"/>
<evidence type="ECO:0000313" key="5">
    <source>
        <dbReference type="Proteomes" id="UP000265325"/>
    </source>
</evidence>
<gene>
    <name evidence="4" type="ORF">VO63_26675</name>
</gene>
<dbReference type="PROSITE" id="PS50801">
    <property type="entry name" value="STAS"/>
    <property type="match status" value="1"/>
</dbReference>
<evidence type="ECO:0000256" key="2">
    <source>
        <dbReference type="RuleBase" id="RU003749"/>
    </source>
</evidence>
<dbReference type="PANTHER" id="PTHR33495:SF2">
    <property type="entry name" value="ANTI-SIGMA FACTOR ANTAGONIST TM_1081-RELATED"/>
    <property type="match status" value="1"/>
</dbReference>
<comment type="caution">
    <text evidence="4">The sequence shown here is derived from an EMBL/GenBank/DDBJ whole genome shotgun (WGS) entry which is preliminary data.</text>
</comment>
<keyword evidence="5" id="KW-1185">Reference proteome</keyword>
<sequence>MSEREPNLDVDVEIRDGRTAVLTVAGELDMETADRLQELLTEQFGQGRRRLVLDLSALDFMDSSGLNVLIRAVNKARQSDGDLYLAAPTPAVRRILEITGVTTTIPPHDAVADALAAAGGTR</sequence>
<dbReference type="Proteomes" id="UP000265325">
    <property type="component" value="Unassembled WGS sequence"/>
</dbReference>